<evidence type="ECO:0000313" key="2">
    <source>
        <dbReference type="EMBL" id="KAE8245837.1"/>
    </source>
</evidence>
<evidence type="ECO:0000256" key="1">
    <source>
        <dbReference type="SAM" id="MobiDB-lite"/>
    </source>
</evidence>
<organism evidence="2 3">
    <name type="scientific">Tilletia caries</name>
    <name type="common">wheat bunt fungus</name>
    <dbReference type="NCBI Taxonomy" id="13290"/>
    <lineage>
        <taxon>Eukaryota</taxon>
        <taxon>Fungi</taxon>
        <taxon>Dikarya</taxon>
        <taxon>Basidiomycota</taxon>
        <taxon>Ustilaginomycotina</taxon>
        <taxon>Exobasidiomycetes</taxon>
        <taxon>Tilletiales</taxon>
        <taxon>Tilletiaceae</taxon>
        <taxon>Tilletia</taxon>
    </lineage>
</organism>
<dbReference type="AlphaFoldDB" id="A0A177UIG7"/>
<reference evidence="2" key="2">
    <citation type="journal article" date="2019" name="IMA Fungus">
        <title>Genome sequencing and comparison of five Tilletia species to identify candidate genes for the detection of regulated species infecting wheat.</title>
        <authorList>
            <person name="Nguyen H.D.T."/>
            <person name="Sultana T."/>
            <person name="Kesanakurti P."/>
            <person name="Hambleton S."/>
        </authorList>
    </citation>
    <scope>NUCLEOTIDE SEQUENCE</scope>
    <source>
        <strain evidence="2">DAOMC 238032</strain>
    </source>
</reference>
<name>A0A177UIG7_9BASI</name>
<comment type="caution">
    <text evidence="2">The sequence shown here is derived from an EMBL/GenBank/DDBJ whole genome shotgun (WGS) entry which is preliminary data.</text>
</comment>
<proteinExistence type="predicted"/>
<accession>A0A177UIG7</accession>
<evidence type="ECO:0000313" key="3">
    <source>
        <dbReference type="Proteomes" id="UP000077671"/>
    </source>
</evidence>
<feature type="compositionally biased region" description="Pro residues" evidence="1">
    <location>
        <begin position="50"/>
        <end position="60"/>
    </location>
</feature>
<protein>
    <submittedName>
        <fullName evidence="2">Uncharacterized protein</fullName>
    </submittedName>
</protein>
<feature type="region of interest" description="Disordered" evidence="1">
    <location>
        <begin position="1"/>
        <end position="84"/>
    </location>
</feature>
<dbReference type="Proteomes" id="UP000077671">
    <property type="component" value="Unassembled WGS sequence"/>
</dbReference>
<sequence length="370" mass="39102">MATKRAKSAPRCNKGCTDPDDPTQKALKAQCACSRKRSKTQQDSSAGAPAPAPAPDPALAPGPARGTSQTGSESTAARQGGESSAVFDAASTIAAVDRLLAETASQAAQAAAELDVQLSMPSFARTPANAIQGADVDPPSPAPTSPAAGNGNDTLNNETNRESHVGNIEGEALPAADQISPEVAAGAGVENGLQPSAEDNANAEDDEDQTGPMKDSEQHHIWYNLGNAHDYAVKNFKREPVAKKRSKILNRSLWRVIKSAADLSARTDTAMFLAWATLEPGKQKHKQVVWASENICDPARPVLHSMTRAMHDKFHADIAVYRENQVAEAARHAAEKATWQAERIELLSRIAELQHNRADGEGGSGSSSQL</sequence>
<gene>
    <name evidence="2" type="ORF">A4X03_0g7404</name>
</gene>
<dbReference type="EMBL" id="LWDD02001742">
    <property type="protein sequence ID" value="KAE8245837.1"/>
    <property type="molecule type" value="Genomic_DNA"/>
</dbReference>
<reference evidence="2" key="1">
    <citation type="submission" date="2016-04" db="EMBL/GenBank/DDBJ databases">
        <authorList>
            <person name="Nguyen H.D."/>
            <person name="Kesanakurti P."/>
            <person name="Cullis J."/>
            <person name="Levesque C.A."/>
            <person name="Hambleton S."/>
        </authorList>
    </citation>
    <scope>NUCLEOTIDE SEQUENCE</scope>
    <source>
        <strain evidence="2">DAOMC 238032</strain>
    </source>
</reference>
<feature type="region of interest" description="Disordered" evidence="1">
    <location>
        <begin position="129"/>
        <end position="161"/>
    </location>
</feature>
<feature type="region of interest" description="Disordered" evidence="1">
    <location>
        <begin position="190"/>
        <end position="215"/>
    </location>
</feature>
<feature type="compositionally biased region" description="Polar residues" evidence="1">
    <location>
        <begin position="66"/>
        <end position="77"/>
    </location>
</feature>